<dbReference type="GO" id="GO:0020037">
    <property type="term" value="F:heme binding"/>
    <property type="evidence" value="ECO:0007669"/>
    <property type="project" value="InterPro"/>
</dbReference>
<evidence type="ECO:0000313" key="5">
    <source>
        <dbReference type="Proteomes" id="UP000075346"/>
    </source>
</evidence>
<dbReference type="Proteomes" id="UP000075609">
    <property type="component" value="Unassembled WGS sequence"/>
</dbReference>
<dbReference type="Proteomes" id="UP000075346">
    <property type="component" value="Unassembled WGS sequence"/>
</dbReference>
<keyword evidence="6" id="KW-1185">Reference proteome</keyword>
<dbReference type="RefSeq" id="WP_061897688.1">
    <property type="nucleotide sequence ID" value="NZ_CAXYEW010000007.1"/>
</dbReference>
<protein>
    <submittedName>
        <fullName evidence="3">Anti-anti-sigma factor</fullName>
    </submittedName>
</protein>
<dbReference type="EMBL" id="LOBP01000013">
    <property type="protein sequence ID" value="KYN90833.1"/>
    <property type="molecule type" value="Genomic_DNA"/>
</dbReference>
<accession>A0A151KVC3</accession>
<sequence length="307" mass="34633">MSLGSVLNKIDDAEKLLKLHDLTEADLALIRKFGQLMVPKLDEYVKHFYSWLKHSPEYEQYFGDTQKLQRVQDSQVRYWQTFFDARIDATYLKERRDVGEIHARVGLPLPTYFAAMNISMVIFTKRMYDGSLYSDEYSSLVTAFTKLLHLDTTIVVDTYSRLINKRISEQSEALLAMSTPVTMIWQDILMLPIVGIIDSKRAQDIMSAVLNKIAENRAKIFIMDISGVAVVDTAVANHFIKITKATKLMGCDCLVSGVSPSIARTMVQLGINVGEVRTNATLRDALENAFKIVGLTVSDLKQISHGQ</sequence>
<dbReference type="Pfam" id="PF01740">
    <property type="entry name" value="STAS"/>
    <property type="match status" value="1"/>
</dbReference>
<evidence type="ECO:0000313" key="6">
    <source>
        <dbReference type="Proteomes" id="UP000075609"/>
    </source>
</evidence>
<feature type="domain" description="STAS" evidence="2">
    <location>
        <begin position="178"/>
        <end position="289"/>
    </location>
</feature>
<gene>
    <name evidence="4" type="ORF">ATY35_08345</name>
    <name evidence="3" type="ORF">ATY37_04910</name>
</gene>
<dbReference type="PANTHER" id="PTHR33745">
    <property type="entry name" value="RSBT ANTAGONIST PROTEIN RSBS-RELATED"/>
    <property type="match status" value="1"/>
</dbReference>
<dbReference type="InterPro" id="IPR044398">
    <property type="entry name" value="Globin-sensor_dom"/>
</dbReference>
<dbReference type="AlphaFoldDB" id="A0A151KVC3"/>
<dbReference type="Gene3D" id="3.30.750.24">
    <property type="entry name" value="STAS domain"/>
    <property type="match status" value="1"/>
</dbReference>
<proteinExistence type="predicted"/>
<organism evidence="3 5">
    <name type="scientific">Vibrio cidicii</name>
    <dbReference type="NCBI Taxonomy" id="1763883"/>
    <lineage>
        <taxon>Bacteria</taxon>
        <taxon>Pseudomonadati</taxon>
        <taxon>Pseudomonadota</taxon>
        <taxon>Gammaproteobacteria</taxon>
        <taxon>Vibrionales</taxon>
        <taxon>Vibrionaceae</taxon>
        <taxon>Vibrio</taxon>
    </lineage>
</organism>
<evidence type="ECO:0000313" key="3">
    <source>
        <dbReference type="EMBL" id="KYN85113.1"/>
    </source>
</evidence>
<dbReference type="Pfam" id="PF11563">
    <property type="entry name" value="Protoglobin"/>
    <property type="match status" value="1"/>
</dbReference>
<dbReference type="GO" id="GO:0019825">
    <property type="term" value="F:oxygen binding"/>
    <property type="evidence" value="ECO:0007669"/>
    <property type="project" value="InterPro"/>
</dbReference>
<evidence type="ECO:0000313" key="4">
    <source>
        <dbReference type="EMBL" id="KYN90833.1"/>
    </source>
</evidence>
<reference evidence="5" key="1">
    <citation type="submission" date="2015-12" db="EMBL/GenBank/DDBJ databases">
        <authorList>
            <person name="Shamseldin A."/>
            <person name="Moawad H."/>
            <person name="Abd El-Rahim W.M."/>
            <person name="Sadowsky M.J."/>
        </authorList>
    </citation>
    <scope>NUCLEOTIDE SEQUENCE [LARGE SCALE GENOMIC DNA]</scope>
    <source>
        <strain evidence="5">2538-88</strain>
    </source>
</reference>
<dbReference type="SUPFAM" id="SSF52091">
    <property type="entry name" value="SpoIIaa-like"/>
    <property type="match status" value="1"/>
</dbReference>
<dbReference type="InterPro" id="IPR051932">
    <property type="entry name" value="Bact_StressResp_Reg"/>
</dbReference>
<evidence type="ECO:0000256" key="1">
    <source>
        <dbReference type="ARBA" id="ARBA00022553"/>
    </source>
</evidence>
<keyword evidence="1" id="KW-0597">Phosphoprotein</keyword>
<name>A0A151KVC3_9VIBR</name>
<evidence type="ECO:0000259" key="2">
    <source>
        <dbReference type="PROSITE" id="PS50801"/>
    </source>
</evidence>
<dbReference type="Gene3D" id="1.10.490.10">
    <property type="entry name" value="Globins"/>
    <property type="match status" value="1"/>
</dbReference>
<dbReference type="CDD" id="cd07041">
    <property type="entry name" value="STAS_RsbR_RsbS_like"/>
    <property type="match status" value="1"/>
</dbReference>
<dbReference type="PANTHER" id="PTHR33745:SF3">
    <property type="entry name" value="RSBT CO-ANTAGONIST PROTEIN RSBRC"/>
    <property type="match status" value="1"/>
</dbReference>
<dbReference type="SUPFAM" id="SSF46458">
    <property type="entry name" value="Globin-like"/>
    <property type="match status" value="1"/>
</dbReference>
<dbReference type="EMBL" id="LOBR01000072">
    <property type="protein sequence ID" value="KYN85113.1"/>
    <property type="molecule type" value="Genomic_DNA"/>
</dbReference>
<reference evidence="3 6" key="2">
    <citation type="submission" date="2015-12" db="EMBL/GenBank/DDBJ databases">
        <authorList>
            <person name="Tarr C.L."/>
            <person name="Gladney L.M."/>
        </authorList>
    </citation>
    <scope>NUCLEOTIDE SEQUENCE</scope>
    <source>
        <strain evidence="4 6">1048-83</strain>
        <strain evidence="3">2538-88</strain>
    </source>
</reference>
<comment type="caution">
    <text evidence="3">The sequence shown here is derived from an EMBL/GenBank/DDBJ whole genome shotgun (WGS) entry which is preliminary data.</text>
</comment>
<dbReference type="InterPro" id="IPR036513">
    <property type="entry name" value="STAS_dom_sf"/>
</dbReference>
<dbReference type="InterPro" id="IPR002645">
    <property type="entry name" value="STAS_dom"/>
</dbReference>
<dbReference type="InterPro" id="IPR009050">
    <property type="entry name" value="Globin-like_sf"/>
</dbReference>
<dbReference type="InterPro" id="IPR012292">
    <property type="entry name" value="Globin/Proto"/>
</dbReference>
<dbReference type="PROSITE" id="PS50801">
    <property type="entry name" value="STAS"/>
    <property type="match status" value="1"/>
</dbReference>